<organism evidence="7 8">
    <name type="scientific">Phytophthora cactorum</name>
    <dbReference type="NCBI Taxonomy" id="29920"/>
    <lineage>
        <taxon>Eukaryota</taxon>
        <taxon>Sar</taxon>
        <taxon>Stramenopiles</taxon>
        <taxon>Oomycota</taxon>
        <taxon>Peronosporomycetes</taxon>
        <taxon>Peronosporales</taxon>
        <taxon>Peronosporaceae</taxon>
        <taxon>Phytophthora</taxon>
    </lineage>
</organism>
<accession>A0A329RHV0</accession>
<dbReference type="EMBL" id="RCMG01001094">
    <property type="protein sequence ID" value="KAG2836511.1"/>
    <property type="molecule type" value="Genomic_DNA"/>
</dbReference>
<reference evidence="2" key="2">
    <citation type="submission" date="2018-10" db="EMBL/GenBank/DDBJ databases">
        <title>Effector identification in a new, highly contiguous assembly of the strawberry crown rot pathogen Phytophthora cactorum.</title>
        <authorList>
            <person name="Armitage A.D."/>
            <person name="Nellist C.F."/>
            <person name="Bates H."/>
            <person name="Vickerstaff R.J."/>
            <person name="Harrison R.J."/>
        </authorList>
    </citation>
    <scope>NUCLEOTIDE SEQUENCE</scope>
    <source>
        <strain evidence="2">15-7</strain>
        <strain evidence="3">4032</strain>
        <strain evidence="4">4040</strain>
        <strain evidence="5">P415</strain>
        <strain evidence="6">P421</strain>
    </source>
</reference>
<name>A0A329RHV0_9STRA</name>
<comment type="caution">
    <text evidence="7">The sequence shown here is derived from an EMBL/GenBank/DDBJ whole genome shotgun (WGS) entry which is preliminary data.</text>
</comment>
<dbReference type="AlphaFoldDB" id="A0A329RHV0"/>
<evidence type="ECO:0000313" key="5">
    <source>
        <dbReference type="EMBL" id="KAG2963754.1"/>
    </source>
</evidence>
<proteinExistence type="predicted"/>
<dbReference type="EMBL" id="RCMK01000973">
    <property type="protein sequence ID" value="KAG2906045.1"/>
    <property type="molecule type" value="Genomic_DNA"/>
</dbReference>
<dbReference type="Proteomes" id="UP000774804">
    <property type="component" value="Unassembled WGS sequence"/>
</dbReference>
<feature type="region of interest" description="Disordered" evidence="1">
    <location>
        <begin position="1"/>
        <end position="28"/>
    </location>
</feature>
<dbReference type="EMBL" id="RCMI01001326">
    <property type="protein sequence ID" value="KAG2886647.1"/>
    <property type="molecule type" value="Genomic_DNA"/>
</dbReference>
<evidence type="ECO:0000256" key="1">
    <source>
        <dbReference type="SAM" id="MobiDB-lite"/>
    </source>
</evidence>
<dbReference type="Proteomes" id="UP000736787">
    <property type="component" value="Unassembled WGS sequence"/>
</dbReference>
<dbReference type="Proteomes" id="UP000760860">
    <property type="component" value="Unassembled WGS sequence"/>
</dbReference>
<evidence type="ECO:0000313" key="6">
    <source>
        <dbReference type="EMBL" id="KAG3208865.1"/>
    </source>
</evidence>
<dbReference type="Proteomes" id="UP000697107">
    <property type="component" value="Unassembled WGS sequence"/>
</dbReference>
<gene>
    <name evidence="7" type="ORF">PC110_g19869</name>
    <name evidence="2" type="ORF">PC113_g20013</name>
    <name evidence="3" type="ORF">PC115_g20611</name>
    <name evidence="4" type="ORF">PC117_g20603</name>
    <name evidence="5" type="ORF">PC118_g20718</name>
    <name evidence="6" type="ORF">PC129_g20115</name>
</gene>
<evidence type="ECO:0000313" key="8">
    <source>
        <dbReference type="Proteomes" id="UP000251314"/>
    </source>
</evidence>
<evidence type="ECO:0000313" key="3">
    <source>
        <dbReference type="EMBL" id="KAG2886647.1"/>
    </source>
</evidence>
<sequence length="66" mass="6561">MAREARLASPSSSNGGGNGQATRLFSINSEFAESAPEMTAGHSGADSASSAVYVTAAGGPSTRPHH</sequence>
<reference evidence="7 8" key="1">
    <citation type="submission" date="2018-01" db="EMBL/GenBank/DDBJ databases">
        <title>Draft genome of the strawberry crown rot pathogen Phytophthora cactorum.</title>
        <authorList>
            <person name="Armitage A.D."/>
            <person name="Lysoe E."/>
            <person name="Nellist C.F."/>
            <person name="Harrison R.J."/>
            <person name="Brurberg M.B."/>
        </authorList>
    </citation>
    <scope>NUCLEOTIDE SEQUENCE [LARGE SCALE GENOMIC DNA]</scope>
    <source>
        <strain evidence="7 8">10300</strain>
    </source>
</reference>
<dbReference type="Proteomes" id="UP000251314">
    <property type="component" value="Unassembled WGS sequence"/>
</dbReference>
<evidence type="ECO:0000313" key="2">
    <source>
        <dbReference type="EMBL" id="KAG2836511.1"/>
    </source>
</evidence>
<dbReference type="Proteomes" id="UP000735874">
    <property type="component" value="Unassembled WGS sequence"/>
</dbReference>
<dbReference type="EMBL" id="RCMV01001380">
    <property type="protein sequence ID" value="KAG3208865.1"/>
    <property type="molecule type" value="Genomic_DNA"/>
</dbReference>
<keyword evidence="8" id="KW-1185">Reference proteome</keyword>
<evidence type="ECO:0000313" key="7">
    <source>
        <dbReference type="EMBL" id="RAW23699.1"/>
    </source>
</evidence>
<dbReference type="EMBL" id="RCML01001294">
    <property type="protein sequence ID" value="KAG2963754.1"/>
    <property type="molecule type" value="Genomic_DNA"/>
</dbReference>
<evidence type="ECO:0000313" key="4">
    <source>
        <dbReference type="EMBL" id="KAG2906045.1"/>
    </source>
</evidence>
<dbReference type="EMBL" id="MJFZ01001010">
    <property type="protein sequence ID" value="RAW23699.1"/>
    <property type="molecule type" value="Genomic_DNA"/>
</dbReference>
<protein>
    <submittedName>
        <fullName evidence="7">Uncharacterized protein</fullName>
    </submittedName>
</protein>
<dbReference type="VEuPathDB" id="FungiDB:PC110_g19869"/>